<dbReference type="Proteomes" id="UP000000845">
    <property type="component" value="Chromosome"/>
</dbReference>
<organism evidence="1 2">
    <name type="scientific">Sebaldella termitidis (strain ATCC 33386 / NCTC 11300)</name>
    <dbReference type="NCBI Taxonomy" id="526218"/>
    <lineage>
        <taxon>Bacteria</taxon>
        <taxon>Fusobacteriati</taxon>
        <taxon>Fusobacteriota</taxon>
        <taxon>Fusobacteriia</taxon>
        <taxon>Fusobacteriales</taxon>
        <taxon>Leptotrichiaceae</taxon>
        <taxon>Sebaldella</taxon>
    </lineage>
</organism>
<accession>D1ANF5</accession>
<dbReference type="KEGG" id="str:Sterm_2915"/>
<dbReference type="STRING" id="526218.Sterm_2915"/>
<dbReference type="eggNOG" id="COG1191">
    <property type="taxonomic scope" value="Bacteria"/>
</dbReference>
<proteinExistence type="predicted"/>
<dbReference type="InterPro" id="IPR036388">
    <property type="entry name" value="WH-like_DNA-bd_sf"/>
</dbReference>
<dbReference type="HOGENOM" id="CLU_1853831_0_0_0"/>
<dbReference type="AlphaFoldDB" id="D1ANF5"/>
<evidence type="ECO:0000313" key="1">
    <source>
        <dbReference type="EMBL" id="ACZ09759.1"/>
    </source>
</evidence>
<reference evidence="1 2" key="2">
    <citation type="journal article" date="2010" name="Stand. Genomic Sci.">
        <title>Complete genome sequence of Sebaldella termitidis type strain (NCTC 11300).</title>
        <authorList>
            <person name="Harmon-Smith M."/>
            <person name="Celia L."/>
            <person name="Chertkov O."/>
            <person name="Lapidus A."/>
            <person name="Copeland A."/>
            <person name="Glavina Del Rio T."/>
            <person name="Nolan M."/>
            <person name="Lucas S."/>
            <person name="Tice H."/>
            <person name="Cheng J.F."/>
            <person name="Han C."/>
            <person name="Detter J.C."/>
            <person name="Bruce D."/>
            <person name="Goodwin L."/>
            <person name="Pitluck S."/>
            <person name="Pati A."/>
            <person name="Liolios K."/>
            <person name="Ivanova N."/>
            <person name="Mavromatis K."/>
            <person name="Mikhailova N."/>
            <person name="Chen A."/>
            <person name="Palaniappan K."/>
            <person name="Land M."/>
            <person name="Hauser L."/>
            <person name="Chang Y.J."/>
            <person name="Jeffries C.D."/>
            <person name="Brettin T."/>
            <person name="Goker M."/>
            <person name="Beck B."/>
            <person name="Bristow J."/>
            <person name="Eisen J.A."/>
            <person name="Markowitz V."/>
            <person name="Hugenholtz P."/>
            <person name="Kyrpides N.C."/>
            <person name="Klenk H.P."/>
            <person name="Chen F."/>
        </authorList>
    </citation>
    <scope>NUCLEOTIDE SEQUENCE [LARGE SCALE GENOMIC DNA]</scope>
    <source>
        <strain evidence="2">ATCC 33386 / NCTC 11300</strain>
    </source>
</reference>
<sequence>MKKQYKEYKVFDKDISEFMLSEELSFYTHEEIEIETIEDIYDLNITDLKKIINEKIEAGSFTDFLEKLCRNRLLKIIPMLVLDEKEFFVYDSFYKNKETQSEIGKKLGVTRQSVNKVVKKINDKFDYAGKNITLHYYEEII</sequence>
<dbReference type="Gene3D" id="1.10.10.10">
    <property type="entry name" value="Winged helix-like DNA-binding domain superfamily/Winged helix DNA-binding domain"/>
    <property type="match status" value="1"/>
</dbReference>
<dbReference type="EMBL" id="CP001739">
    <property type="protein sequence ID" value="ACZ09759.1"/>
    <property type="molecule type" value="Genomic_DNA"/>
</dbReference>
<dbReference type="InterPro" id="IPR013324">
    <property type="entry name" value="RNA_pol_sigma_r3/r4-like"/>
</dbReference>
<dbReference type="SUPFAM" id="SSF88659">
    <property type="entry name" value="Sigma3 and sigma4 domains of RNA polymerase sigma factors"/>
    <property type="match status" value="1"/>
</dbReference>
<protein>
    <submittedName>
        <fullName evidence="1">Uncharacterized protein</fullName>
    </submittedName>
</protein>
<keyword evidence="2" id="KW-1185">Reference proteome</keyword>
<reference evidence="2" key="1">
    <citation type="submission" date="2009-09" db="EMBL/GenBank/DDBJ databases">
        <title>The complete chromosome of Sebaldella termitidis ATCC 33386.</title>
        <authorList>
            <consortium name="US DOE Joint Genome Institute (JGI-PGF)"/>
            <person name="Lucas S."/>
            <person name="Copeland A."/>
            <person name="Lapidus A."/>
            <person name="Glavina del Rio T."/>
            <person name="Dalin E."/>
            <person name="Tice H."/>
            <person name="Bruce D."/>
            <person name="Goodwin L."/>
            <person name="Pitluck S."/>
            <person name="Kyrpides N."/>
            <person name="Mavromatis K."/>
            <person name="Ivanova N."/>
            <person name="Mikhailova N."/>
            <person name="Sims D."/>
            <person name="Meincke L."/>
            <person name="Brettin T."/>
            <person name="Detter J.C."/>
            <person name="Han C."/>
            <person name="Larimer F."/>
            <person name="Land M."/>
            <person name="Hauser L."/>
            <person name="Markowitz V."/>
            <person name="Cheng J.F."/>
            <person name="Hugenholtz P."/>
            <person name="Woyke T."/>
            <person name="Wu D."/>
            <person name="Eisen J.A."/>
        </authorList>
    </citation>
    <scope>NUCLEOTIDE SEQUENCE [LARGE SCALE GENOMIC DNA]</scope>
    <source>
        <strain evidence="2">ATCC 33386 / NCTC 11300</strain>
    </source>
</reference>
<gene>
    <name evidence="1" type="ordered locus">Sterm_2915</name>
</gene>
<dbReference type="RefSeq" id="WP_012862341.1">
    <property type="nucleotide sequence ID" value="NC_013517.1"/>
</dbReference>
<name>D1ANF5_SEBTE</name>
<evidence type="ECO:0000313" key="2">
    <source>
        <dbReference type="Proteomes" id="UP000000845"/>
    </source>
</evidence>